<dbReference type="PANTHER" id="PTHR44051:SF8">
    <property type="entry name" value="GLUTATHIONE S-TRANSFERASE GSTA"/>
    <property type="match status" value="1"/>
</dbReference>
<dbReference type="PANTHER" id="PTHR44051">
    <property type="entry name" value="GLUTATHIONE S-TRANSFERASE-RELATED"/>
    <property type="match status" value="1"/>
</dbReference>
<evidence type="ECO:0000259" key="3">
    <source>
        <dbReference type="PROSITE" id="PS50405"/>
    </source>
</evidence>
<gene>
    <name evidence="4" type="ORF">PAUS00366_LOCUS10575</name>
</gene>
<name>A0A7S4EJK2_9STRA</name>
<dbReference type="AlphaFoldDB" id="A0A7S4EJK2"/>
<dbReference type="InterPro" id="IPR036282">
    <property type="entry name" value="Glutathione-S-Trfase_C_sf"/>
</dbReference>
<sequence>MKFAVSLPILALAGSYHTNHASAFAPAAAVTNTNTNTKTTTTTTTGLSMALTLYGSQGSRSPLVNWGASEVGVPLSMGNLAENPHPFKQIPCLKGDDDAVVFESGAILHYIYSKSTDTDKDSEKRRAGITSWISWANASLDPICFIETPEGKVYDTGMKKPNKRIDVLDELLSKQDFLVEGGFSLADVAVASYLLYVPQFFQGVSLSRWPNVVRYMKRCAERKAYGDAFGPQVQSYLVAACDGMIGSEKDDKKKLFGMF</sequence>
<dbReference type="InterPro" id="IPR036249">
    <property type="entry name" value="Thioredoxin-like_sf"/>
</dbReference>
<dbReference type="InterPro" id="IPR010987">
    <property type="entry name" value="Glutathione-S-Trfase_C-like"/>
</dbReference>
<dbReference type="Pfam" id="PF00043">
    <property type="entry name" value="GST_C"/>
    <property type="match status" value="1"/>
</dbReference>
<organism evidence="4">
    <name type="scientific">Pseudo-nitzschia australis</name>
    <dbReference type="NCBI Taxonomy" id="44445"/>
    <lineage>
        <taxon>Eukaryota</taxon>
        <taxon>Sar</taxon>
        <taxon>Stramenopiles</taxon>
        <taxon>Ochrophyta</taxon>
        <taxon>Bacillariophyta</taxon>
        <taxon>Bacillariophyceae</taxon>
        <taxon>Bacillariophycidae</taxon>
        <taxon>Bacillariales</taxon>
        <taxon>Bacillariaceae</taxon>
        <taxon>Pseudo-nitzschia</taxon>
    </lineage>
</organism>
<dbReference type="Gene3D" id="1.20.1050.10">
    <property type="match status" value="1"/>
</dbReference>
<reference evidence="4" key="1">
    <citation type="submission" date="2021-01" db="EMBL/GenBank/DDBJ databases">
        <authorList>
            <person name="Corre E."/>
            <person name="Pelletier E."/>
            <person name="Niang G."/>
            <person name="Scheremetjew M."/>
            <person name="Finn R."/>
            <person name="Kale V."/>
            <person name="Holt S."/>
            <person name="Cochrane G."/>
            <person name="Meng A."/>
            <person name="Brown T."/>
            <person name="Cohen L."/>
        </authorList>
    </citation>
    <scope>NUCLEOTIDE SEQUENCE</scope>
    <source>
        <strain evidence="4">10249 10 AB</strain>
    </source>
</reference>
<evidence type="ECO:0000256" key="1">
    <source>
        <dbReference type="ARBA" id="ARBA00007409"/>
    </source>
</evidence>
<dbReference type="PROSITE" id="PS50405">
    <property type="entry name" value="GST_CTER"/>
    <property type="match status" value="1"/>
</dbReference>
<protein>
    <recommendedName>
        <fullName evidence="3">GST C-terminal domain-containing protein</fullName>
    </recommendedName>
</protein>
<dbReference type="InterPro" id="IPR004046">
    <property type="entry name" value="GST_C"/>
</dbReference>
<dbReference type="Pfam" id="PF02798">
    <property type="entry name" value="GST_N"/>
    <property type="match status" value="1"/>
</dbReference>
<dbReference type="SUPFAM" id="SSF47616">
    <property type="entry name" value="GST C-terminal domain-like"/>
    <property type="match status" value="1"/>
</dbReference>
<proteinExistence type="inferred from homology"/>
<evidence type="ECO:0000313" key="4">
    <source>
        <dbReference type="EMBL" id="CAE0717822.1"/>
    </source>
</evidence>
<accession>A0A7S4EJK2</accession>
<comment type="similarity">
    <text evidence="1 2">Belongs to the GST superfamily.</text>
</comment>
<dbReference type="EMBL" id="HBIX01014457">
    <property type="protein sequence ID" value="CAE0717822.1"/>
    <property type="molecule type" value="Transcribed_RNA"/>
</dbReference>
<dbReference type="InterPro" id="IPR004045">
    <property type="entry name" value="Glutathione_S-Trfase_N"/>
</dbReference>
<feature type="domain" description="GST C-terminal" evidence="3">
    <location>
        <begin position="122"/>
        <end position="237"/>
    </location>
</feature>
<dbReference type="Gene3D" id="3.40.30.10">
    <property type="entry name" value="Glutaredoxin"/>
    <property type="match status" value="1"/>
</dbReference>
<evidence type="ECO:0000256" key="2">
    <source>
        <dbReference type="RuleBase" id="RU003494"/>
    </source>
</evidence>
<dbReference type="SUPFAM" id="SSF52833">
    <property type="entry name" value="Thioredoxin-like"/>
    <property type="match status" value="1"/>
</dbReference>